<evidence type="ECO:0000256" key="2">
    <source>
        <dbReference type="ARBA" id="ARBA00008010"/>
    </source>
</evidence>
<dbReference type="EMBL" id="BRPK01000001">
    <property type="protein sequence ID" value="GLB34078.1"/>
    <property type="molecule type" value="Genomic_DNA"/>
</dbReference>
<name>A0A9P3PDW6_LYOSH</name>
<feature type="compositionally biased region" description="Low complexity" evidence="15">
    <location>
        <begin position="7"/>
        <end position="27"/>
    </location>
</feature>
<dbReference type="GO" id="GO:0097373">
    <property type="term" value="C:MCM core complex"/>
    <property type="evidence" value="ECO:0007669"/>
    <property type="project" value="UniProtKB-ARBA"/>
</dbReference>
<dbReference type="GO" id="GO:0000727">
    <property type="term" value="P:double-strand break repair via break-induced replication"/>
    <property type="evidence" value="ECO:0007669"/>
    <property type="project" value="TreeGrafter"/>
</dbReference>
<comment type="catalytic activity">
    <reaction evidence="14">
        <text>ATP + H2O = ADP + phosphate + H(+)</text>
        <dbReference type="Rhea" id="RHEA:13065"/>
        <dbReference type="ChEBI" id="CHEBI:15377"/>
        <dbReference type="ChEBI" id="CHEBI:15378"/>
        <dbReference type="ChEBI" id="CHEBI:30616"/>
        <dbReference type="ChEBI" id="CHEBI:43474"/>
        <dbReference type="ChEBI" id="CHEBI:456216"/>
        <dbReference type="EC" id="3.6.4.12"/>
    </reaction>
</comment>
<dbReference type="GO" id="GO:0042555">
    <property type="term" value="C:MCM complex"/>
    <property type="evidence" value="ECO:0007669"/>
    <property type="project" value="UniProtKB-UniRule"/>
</dbReference>
<evidence type="ECO:0000256" key="10">
    <source>
        <dbReference type="ARBA" id="ARBA00023242"/>
    </source>
</evidence>
<keyword evidence="7 14" id="KW-0347">Helicase</keyword>
<feature type="domain" description="MCM C-terminal AAA(+) ATPase" evidence="16">
    <location>
        <begin position="444"/>
        <end position="650"/>
    </location>
</feature>
<dbReference type="GO" id="GO:0006279">
    <property type="term" value="P:premeiotic DNA replication"/>
    <property type="evidence" value="ECO:0007669"/>
    <property type="project" value="UniProtKB-ARBA"/>
</dbReference>
<dbReference type="GO" id="GO:0016787">
    <property type="term" value="F:hydrolase activity"/>
    <property type="evidence" value="ECO:0007669"/>
    <property type="project" value="UniProtKB-KW"/>
</dbReference>
<dbReference type="PANTHER" id="PTHR11630">
    <property type="entry name" value="DNA REPLICATION LICENSING FACTOR MCM FAMILY MEMBER"/>
    <property type="match status" value="1"/>
</dbReference>
<dbReference type="InterPro" id="IPR008049">
    <property type="entry name" value="MCM6"/>
</dbReference>
<comment type="caution">
    <text evidence="17">The sequence shown here is derived from an EMBL/GenBank/DDBJ whole genome shotgun (WGS) entry which is preliminary data.</text>
</comment>
<dbReference type="Gene3D" id="3.40.50.300">
    <property type="entry name" value="P-loop containing nucleotide triphosphate hydrolases"/>
    <property type="match status" value="1"/>
</dbReference>
<dbReference type="Gene3D" id="2.40.50.140">
    <property type="entry name" value="Nucleic acid-binding proteins"/>
    <property type="match status" value="1"/>
</dbReference>
<dbReference type="GO" id="GO:0003697">
    <property type="term" value="F:single-stranded DNA binding"/>
    <property type="evidence" value="ECO:0007669"/>
    <property type="project" value="TreeGrafter"/>
</dbReference>
<keyword evidence="18" id="KW-1185">Reference proteome</keyword>
<feature type="region of interest" description="Disordered" evidence="15">
    <location>
        <begin position="762"/>
        <end position="848"/>
    </location>
</feature>
<dbReference type="InterPro" id="IPR012340">
    <property type="entry name" value="NA-bd_OB-fold"/>
</dbReference>
<dbReference type="PROSITE" id="PS50051">
    <property type="entry name" value="MCM_2"/>
    <property type="match status" value="1"/>
</dbReference>
<evidence type="ECO:0000259" key="16">
    <source>
        <dbReference type="PROSITE" id="PS50051"/>
    </source>
</evidence>
<keyword evidence="9 13" id="KW-0238">DNA-binding</keyword>
<dbReference type="FunFam" id="3.40.50.300:FF:000115">
    <property type="entry name" value="DNA helicase"/>
    <property type="match status" value="1"/>
</dbReference>
<keyword evidence="8 13" id="KW-0067">ATP-binding</keyword>
<dbReference type="CDD" id="cd17757">
    <property type="entry name" value="MCM6"/>
    <property type="match status" value="1"/>
</dbReference>
<dbReference type="Gene3D" id="2.20.28.10">
    <property type="match status" value="1"/>
</dbReference>
<dbReference type="EC" id="3.6.4.12" evidence="3 14"/>
<comment type="function">
    <text evidence="14">Acts as component of the MCM2-7 complex (MCM complex) which is the replicative helicase essential for 'once per cell cycle' DNA replication initiation and elongation in eukaryotic cells. The active ATPase sites in the MCM2-7 ring are formed through the interaction surfaces of two neighboring subunits such that a critical structure of a conserved arginine finger motif is provided in trans relative to the ATP-binding site of the Walker A box of the adjacent subunit. The six ATPase active sites, however, are likely to contribute differentially to the complex helicase activity.</text>
</comment>
<dbReference type="Pfam" id="PF17855">
    <property type="entry name" value="MCM_lid"/>
    <property type="match status" value="1"/>
</dbReference>
<evidence type="ECO:0000256" key="11">
    <source>
        <dbReference type="ARBA" id="ARBA00023306"/>
    </source>
</evidence>
<dbReference type="GO" id="GO:0043596">
    <property type="term" value="C:nuclear replication fork"/>
    <property type="evidence" value="ECO:0007669"/>
    <property type="project" value="UniProtKB-ARBA"/>
</dbReference>
<dbReference type="GO" id="GO:0005524">
    <property type="term" value="F:ATP binding"/>
    <property type="evidence" value="ECO:0007669"/>
    <property type="project" value="UniProtKB-UniRule"/>
</dbReference>
<organism evidence="17 18">
    <name type="scientific">Lyophyllum shimeji</name>
    <name type="common">Hon-shimeji</name>
    <name type="synonym">Tricholoma shimeji</name>
    <dbReference type="NCBI Taxonomy" id="47721"/>
    <lineage>
        <taxon>Eukaryota</taxon>
        <taxon>Fungi</taxon>
        <taxon>Dikarya</taxon>
        <taxon>Basidiomycota</taxon>
        <taxon>Agaricomycotina</taxon>
        <taxon>Agaricomycetes</taxon>
        <taxon>Agaricomycetidae</taxon>
        <taxon>Agaricales</taxon>
        <taxon>Tricholomatineae</taxon>
        <taxon>Lyophyllaceae</taxon>
        <taxon>Lyophyllum</taxon>
    </lineage>
</organism>
<evidence type="ECO:0000256" key="5">
    <source>
        <dbReference type="ARBA" id="ARBA00022741"/>
    </source>
</evidence>
<comment type="subcellular location">
    <subcellularLocation>
        <location evidence="1 14">Nucleus</location>
    </subcellularLocation>
</comment>
<keyword evidence="5 13" id="KW-0547">Nucleotide-binding</keyword>
<dbReference type="FunFam" id="2.20.28.10:FF:000003">
    <property type="entry name" value="DNA helicase"/>
    <property type="match status" value="1"/>
</dbReference>
<evidence type="ECO:0000256" key="8">
    <source>
        <dbReference type="ARBA" id="ARBA00022840"/>
    </source>
</evidence>
<dbReference type="PROSITE" id="PS00847">
    <property type="entry name" value="MCM_1"/>
    <property type="match status" value="1"/>
</dbReference>
<dbReference type="SUPFAM" id="SSF52540">
    <property type="entry name" value="P-loop containing nucleoside triphosphate hydrolases"/>
    <property type="match status" value="1"/>
</dbReference>
<dbReference type="PRINTS" id="PR01662">
    <property type="entry name" value="MCMPROTEIN6"/>
</dbReference>
<protein>
    <recommendedName>
        <fullName evidence="12 14">DNA replication licensing factor MCM6</fullName>
        <ecNumber evidence="3 14">3.6.4.12</ecNumber>
    </recommendedName>
</protein>
<dbReference type="SUPFAM" id="SSF50249">
    <property type="entry name" value="Nucleic acid-binding proteins"/>
    <property type="match status" value="1"/>
</dbReference>
<feature type="compositionally biased region" description="Low complexity" evidence="15">
    <location>
        <begin position="826"/>
        <end position="839"/>
    </location>
</feature>
<dbReference type="AlphaFoldDB" id="A0A9P3PDW6"/>
<dbReference type="PRINTS" id="PR01657">
    <property type="entry name" value="MCMFAMILY"/>
</dbReference>
<dbReference type="InterPro" id="IPR018525">
    <property type="entry name" value="MCM_CS"/>
</dbReference>
<dbReference type="GO" id="GO:0006270">
    <property type="term" value="P:DNA replication initiation"/>
    <property type="evidence" value="ECO:0007669"/>
    <property type="project" value="UniProtKB-UniRule"/>
</dbReference>
<dbReference type="Pfam" id="PF14551">
    <property type="entry name" value="MCM_N"/>
    <property type="match status" value="1"/>
</dbReference>
<dbReference type="GO" id="GO:1902969">
    <property type="term" value="P:mitotic DNA replication"/>
    <property type="evidence" value="ECO:0007669"/>
    <property type="project" value="TreeGrafter"/>
</dbReference>
<dbReference type="InterPro" id="IPR031327">
    <property type="entry name" value="MCM"/>
</dbReference>
<dbReference type="GO" id="GO:0031261">
    <property type="term" value="C:DNA replication preinitiation complex"/>
    <property type="evidence" value="ECO:0007669"/>
    <property type="project" value="UniProtKB-ARBA"/>
</dbReference>
<dbReference type="GO" id="GO:1990518">
    <property type="term" value="F:single-stranded 3'-5' DNA helicase activity"/>
    <property type="evidence" value="ECO:0007669"/>
    <property type="project" value="TreeGrafter"/>
</dbReference>
<dbReference type="InterPro" id="IPR033762">
    <property type="entry name" value="MCM_OB"/>
</dbReference>
<dbReference type="InterPro" id="IPR041024">
    <property type="entry name" value="Mcm6_C"/>
</dbReference>
<evidence type="ECO:0000256" key="3">
    <source>
        <dbReference type="ARBA" id="ARBA00012551"/>
    </source>
</evidence>
<feature type="compositionally biased region" description="Acidic residues" evidence="15">
    <location>
        <begin position="785"/>
        <end position="805"/>
    </location>
</feature>
<evidence type="ECO:0000256" key="1">
    <source>
        <dbReference type="ARBA" id="ARBA00004123"/>
    </source>
</evidence>
<dbReference type="InterPro" id="IPR041562">
    <property type="entry name" value="MCM_lid"/>
</dbReference>
<dbReference type="Proteomes" id="UP001063166">
    <property type="component" value="Unassembled WGS sequence"/>
</dbReference>
<dbReference type="Pfam" id="PF17207">
    <property type="entry name" value="MCM_OB"/>
    <property type="match status" value="1"/>
</dbReference>
<evidence type="ECO:0000256" key="15">
    <source>
        <dbReference type="SAM" id="MobiDB-lite"/>
    </source>
</evidence>
<feature type="region of interest" description="Disordered" evidence="15">
    <location>
        <begin position="1"/>
        <end position="76"/>
    </location>
</feature>
<evidence type="ECO:0000256" key="7">
    <source>
        <dbReference type="ARBA" id="ARBA00022806"/>
    </source>
</evidence>
<dbReference type="Pfam" id="PF18263">
    <property type="entry name" value="WHD_MCM6"/>
    <property type="match status" value="1"/>
</dbReference>
<comment type="similarity">
    <text evidence="2 13">Belongs to the MCM family.</text>
</comment>
<evidence type="ECO:0000313" key="17">
    <source>
        <dbReference type="EMBL" id="GLB34078.1"/>
    </source>
</evidence>
<keyword evidence="11 14" id="KW-0131">Cell cycle</keyword>
<dbReference type="FunFam" id="1.20.58.870:FF:000002">
    <property type="entry name" value="DNA helicase"/>
    <property type="match status" value="1"/>
</dbReference>
<reference evidence="17" key="1">
    <citation type="submission" date="2022-07" db="EMBL/GenBank/DDBJ databases">
        <title>The genome of Lyophyllum shimeji provides insight into the initial evolution of ectomycorrhizal fungal genome.</title>
        <authorList>
            <person name="Kobayashi Y."/>
            <person name="Shibata T."/>
            <person name="Hirakawa H."/>
            <person name="Shigenobu S."/>
            <person name="Nishiyama T."/>
            <person name="Yamada A."/>
            <person name="Hasebe M."/>
            <person name="Kawaguchi M."/>
        </authorList>
    </citation>
    <scope>NUCLEOTIDE SEQUENCE</scope>
    <source>
        <strain evidence="17">AT787</strain>
    </source>
</reference>
<accession>A0A9P3PDW6</accession>
<dbReference type="Gene3D" id="3.30.1640.10">
    <property type="entry name" value="mini-chromosome maintenance (MCM) complex, chain A, domain 1"/>
    <property type="match status" value="1"/>
</dbReference>
<evidence type="ECO:0000256" key="6">
    <source>
        <dbReference type="ARBA" id="ARBA00022801"/>
    </source>
</evidence>
<keyword evidence="6 14" id="KW-0378">Hydrolase</keyword>
<sequence>MDFDGTSSPPALRSSLPPSSAPEPSQSVDGRTPRRPTADALTLGDDEGEEGNEQGAARKRRRPRTQPNGEVPLVRDAVGESVAESFETFLKTFTEDIALAPTPASDGAVPDAGEGELIYIEQIHTMREYELTTLYVDFGHLLQRDDVLADAIQKQYYRFLPYLRRALLNLVAEFEPEYLKINPTAATTDSANLQSREFNIAFYHLPLVSGIRDLRTDKIGTLMSISGTVTRTSEVRPELLFGSFICEVCNGHVNDIEQQFKYTEPALCPNPTCGNRTAWQLQIDNSKFTDWQKVRIQENPSEIPTGSMPRSLDVILRSELVERAKAGDKCVFTGTFIVVPDVSQLGLPGGNKAELQREANRGGAGAATAGVGGNGVTGLKTLGVRDLQYKTAFLACMVHDADGRGGTNIRGEEEMGEDNGQAFIESLTEPEFEELKSMIDSDHIYSRLVESIAPTVYGHEIVKKGLLLQLMGGVHKQTPEGMHLRGDINICIVGDPSTSKSQFLKYVCSFLPRAVYTSGKASSAAGLTAAVVKDEETGDFTIEAGALMLADNGICAIDEFDKMDISDQVAIHEAMEQQTISIAKAGIHATLNARTSILAAANPIGGRYDRKKSLRANVQMSAPIMSRFDLFFVVLDECDEKVDMNIAKHIVNVHRFQDEAINPEFSTETLQRYIRYARTFNPKLTREAADVLVEKYRILRQDDATGAGRNSYRITVRQLESMIRLSEAIARANCTSEITPAFVREAYTLLRQSIIHVEQDDVDFDEEELQGERGDARPQRSNVDNADDEDVQMTAEETEAMDQMEESSMPANVRIHAPGPGPQPPSSSSRAGSAALGADAPPPPAPKRRMVITHDKYITLRDLIVLHISAAELETARGIDRDELIDWYLESKESEIRDVEELEYEKELITKMLRKLVKDNYLLEIKGDVQESLPSMDEESQQSAAEGENLRVYYMVHPSVDTEGTLTSTSGI</sequence>
<keyword evidence="4 14" id="KW-0235">DNA replication</keyword>
<evidence type="ECO:0000256" key="14">
    <source>
        <dbReference type="RuleBase" id="RU368064"/>
    </source>
</evidence>
<keyword evidence="10" id="KW-0539">Nucleus</keyword>
<dbReference type="GO" id="GO:0005656">
    <property type="term" value="C:nuclear pre-replicative complex"/>
    <property type="evidence" value="ECO:0007669"/>
    <property type="project" value="UniProtKB-ARBA"/>
</dbReference>
<evidence type="ECO:0000256" key="9">
    <source>
        <dbReference type="ARBA" id="ARBA00023125"/>
    </source>
</evidence>
<evidence type="ECO:0000313" key="18">
    <source>
        <dbReference type="Proteomes" id="UP001063166"/>
    </source>
</evidence>
<dbReference type="Gene3D" id="1.20.58.870">
    <property type="match status" value="1"/>
</dbReference>
<gene>
    <name evidence="17" type="primary">MCM6</name>
    <name evidence="17" type="ORF">LshimejAT787_0109620</name>
</gene>
<dbReference type="Pfam" id="PF00493">
    <property type="entry name" value="MCM"/>
    <property type="match status" value="1"/>
</dbReference>
<dbReference type="SMART" id="SM00350">
    <property type="entry name" value="MCM"/>
    <property type="match status" value="1"/>
</dbReference>
<proteinExistence type="inferred from homology"/>
<dbReference type="InterPro" id="IPR001208">
    <property type="entry name" value="MCM_dom"/>
</dbReference>
<evidence type="ECO:0000256" key="12">
    <source>
        <dbReference type="ARBA" id="ARBA00073495"/>
    </source>
</evidence>
<dbReference type="InterPro" id="IPR027925">
    <property type="entry name" value="MCM_N"/>
</dbReference>
<evidence type="ECO:0000256" key="13">
    <source>
        <dbReference type="RuleBase" id="RU004070"/>
    </source>
</evidence>
<dbReference type="PANTHER" id="PTHR11630:SF43">
    <property type="entry name" value="DNA REPLICATION LICENSING FACTOR MCM6"/>
    <property type="match status" value="1"/>
</dbReference>
<dbReference type="OrthoDB" id="1744952at2759"/>
<evidence type="ECO:0000256" key="4">
    <source>
        <dbReference type="ARBA" id="ARBA00022705"/>
    </source>
</evidence>
<dbReference type="InterPro" id="IPR027417">
    <property type="entry name" value="P-loop_NTPase"/>
</dbReference>
<comment type="subunit">
    <text evidence="14">Component of the MCM2-7 complex.</text>
</comment>